<feature type="compositionally biased region" description="Low complexity" evidence="8">
    <location>
        <begin position="36"/>
        <end position="75"/>
    </location>
</feature>
<keyword evidence="5" id="KW-0811">Translocation</keyword>
<evidence type="ECO:0000256" key="7">
    <source>
        <dbReference type="ARBA" id="ARBA00023242"/>
    </source>
</evidence>
<accession>A0A7R8WIE8</accession>
<evidence type="ECO:0000256" key="6">
    <source>
        <dbReference type="ARBA" id="ARBA00023132"/>
    </source>
</evidence>
<name>A0A7R8WIE8_9CRUS</name>
<evidence type="ECO:0000256" key="2">
    <source>
        <dbReference type="ARBA" id="ARBA00022448"/>
    </source>
</evidence>
<feature type="compositionally biased region" description="Polar residues" evidence="8">
    <location>
        <begin position="482"/>
        <end position="491"/>
    </location>
</feature>
<dbReference type="PANTHER" id="PTHR13437:SF2">
    <property type="entry name" value="NUCLEOPORIN P58_P45"/>
    <property type="match status" value="1"/>
</dbReference>
<organism evidence="9">
    <name type="scientific">Cyprideis torosa</name>
    <dbReference type="NCBI Taxonomy" id="163714"/>
    <lineage>
        <taxon>Eukaryota</taxon>
        <taxon>Metazoa</taxon>
        <taxon>Ecdysozoa</taxon>
        <taxon>Arthropoda</taxon>
        <taxon>Crustacea</taxon>
        <taxon>Oligostraca</taxon>
        <taxon>Ostracoda</taxon>
        <taxon>Podocopa</taxon>
        <taxon>Podocopida</taxon>
        <taxon>Cytherocopina</taxon>
        <taxon>Cytheroidea</taxon>
        <taxon>Cytherideidae</taxon>
        <taxon>Cyprideis</taxon>
    </lineage>
</organism>
<dbReference type="EMBL" id="OB663180">
    <property type="protein sequence ID" value="CAD7231089.1"/>
    <property type="molecule type" value="Genomic_DNA"/>
</dbReference>
<gene>
    <name evidence="9" type="ORF">CTOB1V02_LOCUS8943</name>
</gene>
<dbReference type="GO" id="GO:0005643">
    <property type="term" value="C:nuclear pore"/>
    <property type="evidence" value="ECO:0007669"/>
    <property type="project" value="UniProtKB-SubCell"/>
</dbReference>
<feature type="compositionally biased region" description="Low complexity" evidence="8">
    <location>
        <begin position="185"/>
        <end position="197"/>
    </location>
</feature>
<dbReference type="Gene3D" id="6.10.140.1350">
    <property type="match status" value="1"/>
</dbReference>
<comment type="subcellular location">
    <subcellularLocation>
        <location evidence="1">Nucleus</location>
        <location evidence="1">Nuclear pore complex</location>
    </subcellularLocation>
</comment>
<keyword evidence="7" id="KW-0539">Nucleus</keyword>
<feature type="compositionally biased region" description="Low complexity" evidence="8">
    <location>
        <begin position="86"/>
        <end position="97"/>
    </location>
</feature>
<dbReference type="PANTHER" id="PTHR13437">
    <property type="entry name" value="NUCLEOPORIN P58/P45 NUCLEOPORIN-LIKE PROTEIN 1"/>
    <property type="match status" value="1"/>
</dbReference>
<keyword evidence="3" id="KW-0509">mRNA transport</keyword>
<keyword evidence="6" id="KW-0906">Nuclear pore complex</keyword>
<evidence type="ECO:0000256" key="1">
    <source>
        <dbReference type="ARBA" id="ARBA00004567"/>
    </source>
</evidence>
<feature type="region of interest" description="Disordered" evidence="8">
    <location>
        <begin position="172"/>
        <end position="213"/>
    </location>
</feature>
<dbReference type="OrthoDB" id="6382893at2759"/>
<dbReference type="GO" id="GO:0015031">
    <property type="term" value="P:protein transport"/>
    <property type="evidence" value="ECO:0007669"/>
    <property type="project" value="UniProtKB-KW"/>
</dbReference>
<feature type="region of interest" description="Disordered" evidence="8">
    <location>
        <begin position="382"/>
        <end position="417"/>
    </location>
</feature>
<dbReference type="GO" id="GO:0008139">
    <property type="term" value="F:nuclear localization sequence binding"/>
    <property type="evidence" value="ECO:0007669"/>
    <property type="project" value="InterPro"/>
</dbReference>
<reference evidence="9" key="1">
    <citation type="submission" date="2020-11" db="EMBL/GenBank/DDBJ databases">
        <authorList>
            <person name="Tran Van P."/>
        </authorList>
    </citation>
    <scope>NUCLEOTIDE SEQUENCE</scope>
</reference>
<dbReference type="AlphaFoldDB" id="A0A7R8WIE8"/>
<dbReference type="InterPro" id="IPR024882">
    <property type="entry name" value="NUP58/p45/49"/>
</dbReference>
<keyword evidence="4" id="KW-0653">Protein transport</keyword>
<sequence>MAFSGGGIVAQPPALQKSATFGAPPGGGSAFGLNLTSTAPTSTGPATATVRPFSFGGSTPSSSSSSFPTATSTGGPAFGGTQASAPLSFGTPGTTSTSSLNFGTGTSMPSLSFLTSNPPPPLSFGGTSSAFGAPGATTSTLSFAAPSLTFGAPPTSQGQKIGAFGVGAPSSSASTSFRGLGGTELGASESSASGGAARQNQASGEGGSETPLPNEIRASVHEFHAFLKSQKSVREQSTHFSVRPIHKVRDEVAALSSVVSGIRRTLGRNRTAVAQLKEAVATDLGHAEMAQRTQDVPPGLQYENVAPQAFFERKLSEFDSDAQQFRKQIELLEEHLKNPRENQALTIDDLRCAVLNVQSRILSSASQLQTIHDHLSVLSRSAPLTMPTKTDRRGLGGQTPPSRSERPSKALGPSPFPVQRNLTVLALQGAYHKSQTHQPPSVLGVLPPSTSNVTGLFGQNPTGSLFGNNTAPGSLFGTQNSTLGASGQPFQLQVPPAGNKRGKRF</sequence>
<feature type="region of interest" description="Disordered" evidence="8">
    <location>
        <begin position="17"/>
        <end position="97"/>
    </location>
</feature>
<evidence type="ECO:0000256" key="5">
    <source>
        <dbReference type="ARBA" id="ARBA00023010"/>
    </source>
</evidence>
<protein>
    <submittedName>
        <fullName evidence="9">Uncharacterized protein</fullName>
    </submittedName>
</protein>
<dbReference type="Pfam" id="PF15967">
    <property type="entry name" value="Nucleoporin_FG2"/>
    <property type="match status" value="1"/>
</dbReference>
<dbReference type="GO" id="GO:0017056">
    <property type="term" value="F:structural constituent of nuclear pore"/>
    <property type="evidence" value="ECO:0007669"/>
    <property type="project" value="InterPro"/>
</dbReference>
<keyword evidence="2" id="KW-0813">Transport</keyword>
<evidence type="ECO:0000256" key="8">
    <source>
        <dbReference type="SAM" id="MobiDB-lite"/>
    </source>
</evidence>
<evidence type="ECO:0000313" key="9">
    <source>
        <dbReference type="EMBL" id="CAD7231089.1"/>
    </source>
</evidence>
<dbReference type="GO" id="GO:0051028">
    <property type="term" value="P:mRNA transport"/>
    <property type="evidence" value="ECO:0007669"/>
    <property type="project" value="UniProtKB-KW"/>
</dbReference>
<evidence type="ECO:0000256" key="3">
    <source>
        <dbReference type="ARBA" id="ARBA00022816"/>
    </source>
</evidence>
<feature type="region of interest" description="Disordered" evidence="8">
    <location>
        <begin position="482"/>
        <end position="505"/>
    </location>
</feature>
<evidence type="ECO:0000256" key="4">
    <source>
        <dbReference type="ARBA" id="ARBA00022927"/>
    </source>
</evidence>
<proteinExistence type="predicted"/>